<dbReference type="AlphaFoldDB" id="A0A8S3J045"/>
<sequence>MDALTDDHFLRENGLTKTVGMNLGSTSNVNDIDDAPDYNEEFPHLKSANSLDLSRSNTFFSSSSFASSLNGSLGNTTAALYTSSRIDEDRRRQIAIHEKSATTKI</sequence>
<reference evidence="1" key="1">
    <citation type="submission" date="2021-02" db="EMBL/GenBank/DDBJ databases">
        <authorList>
            <person name="Nowell W R."/>
        </authorList>
    </citation>
    <scope>NUCLEOTIDE SEQUENCE</scope>
</reference>
<evidence type="ECO:0000313" key="2">
    <source>
        <dbReference type="Proteomes" id="UP000676336"/>
    </source>
</evidence>
<protein>
    <submittedName>
        <fullName evidence="1">Uncharacterized protein</fullName>
    </submittedName>
</protein>
<evidence type="ECO:0000313" key="1">
    <source>
        <dbReference type="EMBL" id="CAF5207440.1"/>
    </source>
</evidence>
<comment type="caution">
    <text evidence="1">The sequence shown here is derived from an EMBL/GenBank/DDBJ whole genome shotgun (WGS) entry which is preliminary data.</text>
</comment>
<dbReference type="Proteomes" id="UP000676336">
    <property type="component" value="Unassembled WGS sequence"/>
</dbReference>
<name>A0A8S3J045_9BILA</name>
<organism evidence="1 2">
    <name type="scientific">Rotaria magnacalcarata</name>
    <dbReference type="NCBI Taxonomy" id="392030"/>
    <lineage>
        <taxon>Eukaryota</taxon>
        <taxon>Metazoa</taxon>
        <taxon>Spiralia</taxon>
        <taxon>Gnathifera</taxon>
        <taxon>Rotifera</taxon>
        <taxon>Eurotatoria</taxon>
        <taxon>Bdelloidea</taxon>
        <taxon>Philodinida</taxon>
        <taxon>Philodinidae</taxon>
        <taxon>Rotaria</taxon>
    </lineage>
</organism>
<accession>A0A8S3J045</accession>
<dbReference type="EMBL" id="CAJOBI010337089">
    <property type="protein sequence ID" value="CAF5207440.1"/>
    <property type="molecule type" value="Genomic_DNA"/>
</dbReference>
<feature type="non-terminal residue" evidence="1">
    <location>
        <position position="105"/>
    </location>
</feature>
<proteinExistence type="predicted"/>
<gene>
    <name evidence="1" type="ORF">SMN809_LOCUS77328</name>
</gene>